<dbReference type="OrthoDB" id="4230923at2759"/>
<reference evidence="3" key="1">
    <citation type="journal article" date="2020" name="New Phytol.">
        <title>Comparative genomics reveals dynamic genome evolution in host specialist ectomycorrhizal fungi.</title>
        <authorList>
            <person name="Lofgren L.A."/>
            <person name="Nguyen N.H."/>
            <person name="Vilgalys R."/>
            <person name="Ruytinx J."/>
            <person name="Liao H.L."/>
            <person name="Branco S."/>
            <person name="Kuo A."/>
            <person name="LaButti K."/>
            <person name="Lipzen A."/>
            <person name="Andreopoulos W."/>
            <person name="Pangilinan J."/>
            <person name="Riley R."/>
            <person name="Hundley H."/>
            <person name="Na H."/>
            <person name="Barry K."/>
            <person name="Grigoriev I.V."/>
            <person name="Stajich J.E."/>
            <person name="Kennedy P.G."/>
        </authorList>
    </citation>
    <scope>NUCLEOTIDE SEQUENCE</scope>
    <source>
        <strain evidence="3">MN1</strain>
    </source>
</reference>
<keyword evidence="1" id="KW-0175">Coiled coil</keyword>
<evidence type="ECO:0000256" key="2">
    <source>
        <dbReference type="SAM" id="MobiDB-lite"/>
    </source>
</evidence>
<comment type="caution">
    <text evidence="3">The sequence shown here is derived from an EMBL/GenBank/DDBJ whole genome shotgun (WGS) entry which is preliminary data.</text>
</comment>
<feature type="coiled-coil region" evidence="1">
    <location>
        <begin position="139"/>
        <end position="173"/>
    </location>
</feature>
<dbReference type="Proteomes" id="UP000807769">
    <property type="component" value="Unassembled WGS sequence"/>
</dbReference>
<feature type="region of interest" description="Disordered" evidence="2">
    <location>
        <begin position="221"/>
        <end position="269"/>
    </location>
</feature>
<feature type="compositionally biased region" description="Low complexity" evidence="2">
    <location>
        <begin position="221"/>
        <end position="253"/>
    </location>
</feature>
<dbReference type="GeneID" id="64636520"/>
<evidence type="ECO:0000313" key="4">
    <source>
        <dbReference type="Proteomes" id="UP000807769"/>
    </source>
</evidence>
<evidence type="ECO:0000256" key="1">
    <source>
        <dbReference type="SAM" id="Coils"/>
    </source>
</evidence>
<proteinExistence type="predicted"/>
<keyword evidence="4" id="KW-1185">Reference proteome</keyword>
<dbReference type="AlphaFoldDB" id="A0A9P7DVW8"/>
<organism evidence="3 4">
    <name type="scientific">Suillus subaureus</name>
    <dbReference type="NCBI Taxonomy" id="48587"/>
    <lineage>
        <taxon>Eukaryota</taxon>
        <taxon>Fungi</taxon>
        <taxon>Dikarya</taxon>
        <taxon>Basidiomycota</taxon>
        <taxon>Agaricomycotina</taxon>
        <taxon>Agaricomycetes</taxon>
        <taxon>Agaricomycetidae</taxon>
        <taxon>Boletales</taxon>
        <taxon>Suillineae</taxon>
        <taxon>Suillaceae</taxon>
        <taxon>Suillus</taxon>
    </lineage>
</organism>
<accession>A0A9P7DVW8</accession>
<dbReference type="RefSeq" id="XP_041186924.1">
    <property type="nucleotide sequence ID" value="XM_041342504.1"/>
</dbReference>
<sequence>MTIPKKITNKGTGMLTESTLPSAMIATTHQTRRSNLSQEDIEVLPSTIKNIENAEEYLNKNLLCHVDEPFTLTHLISVLFHITQLKSIPLPAVEAIRVVVYIMKKHEANEIAENITNQITNNLSPRIAEHVIVAIALHVAKILSTLEGLDNMLKEAERLKTMLEREKEEKRDDMATVAEHFKEVADTLHKSMNNCSKTLKSFKPNLIKAQECINELSQQLTSNPNTSQTTNMPSTTQQQQQQQQQPSYSSITTANLPPSIDKAVARAAL</sequence>
<name>A0A9P7DVW8_9AGAM</name>
<protein>
    <submittedName>
        <fullName evidence="3">Uncharacterized protein</fullName>
    </submittedName>
</protein>
<gene>
    <name evidence="3" type="ORF">BJ212DRAFT_1590997</name>
</gene>
<evidence type="ECO:0000313" key="3">
    <source>
        <dbReference type="EMBL" id="KAG1804412.1"/>
    </source>
</evidence>
<dbReference type="EMBL" id="JABBWG010000058">
    <property type="protein sequence ID" value="KAG1804412.1"/>
    <property type="molecule type" value="Genomic_DNA"/>
</dbReference>